<dbReference type="KEGG" id="pfla:Pflav_015560"/>
<dbReference type="AlphaFoldDB" id="A0A6F8XMV3"/>
<dbReference type="InterPro" id="IPR023984">
    <property type="entry name" value="rSAM_ocin_1"/>
</dbReference>
<evidence type="ECO:0000256" key="3">
    <source>
        <dbReference type="ARBA" id="ARBA00022723"/>
    </source>
</evidence>
<reference evidence="8 9" key="2">
    <citation type="submission" date="2020-03" db="EMBL/GenBank/DDBJ databases">
        <authorList>
            <person name="Ichikawa N."/>
            <person name="Kimura A."/>
            <person name="Kitahashi Y."/>
            <person name="Uohara A."/>
        </authorList>
    </citation>
    <scope>NUCLEOTIDE SEQUENCE [LARGE SCALE GENOMIC DNA]</scope>
    <source>
        <strain evidence="8 9">NBRC 107702</strain>
    </source>
</reference>
<dbReference type="EMBL" id="AP022870">
    <property type="protein sequence ID" value="BCB75146.1"/>
    <property type="molecule type" value="Genomic_DNA"/>
</dbReference>
<dbReference type="InterPro" id="IPR051198">
    <property type="entry name" value="BchE-like"/>
</dbReference>
<dbReference type="SUPFAM" id="SSF102114">
    <property type="entry name" value="Radical SAM enzymes"/>
    <property type="match status" value="1"/>
</dbReference>
<keyword evidence="2" id="KW-0949">S-adenosyl-L-methionine</keyword>
<dbReference type="Proteomes" id="UP000502508">
    <property type="component" value="Chromosome"/>
</dbReference>
<protein>
    <submittedName>
        <fullName evidence="8">RiPP maturation radical SAM protein 1</fullName>
    </submittedName>
</protein>
<dbReference type="InterPro" id="IPR007197">
    <property type="entry name" value="rSAM"/>
</dbReference>
<evidence type="ECO:0000259" key="6">
    <source>
        <dbReference type="PROSITE" id="PS51332"/>
    </source>
</evidence>
<dbReference type="InterPro" id="IPR058240">
    <property type="entry name" value="rSAM_sf"/>
</dbReference>
<dbReference type="PANTHER" id="PTHR43409">
    <property type="entry name" value="ANAEROBIC MAGNESIUM-PROTOPORPHYRIN IX MONOMETHYL ESTER CYCLASE-RELATED"/>
    <property type="match status" value="1"/>
</dbReference>
<dbReference type="Gene3D" id="3.40.50.280">
    <property type="entry name" value="Cobalamin-binding domain"/>
    <property type="match status" value="1"/>
</dbReference>
<dbReference type="Pfam" id="PF02310">
    <property type="entry name" value="B12-binding"/>
    <property type="match status" value="1"/>
</dbReference>
<proteinExistence type="predicted"/>
<organism evidence="8 9">
    <name type="scientific">Phytohabitans flavus</name>
    <dbReference type="NCBI Taxonomy" id="1076124"/>
    <lineage>
        <taxon>Bacteria</taxon>
        <taxon>Bacillati</taxon>
        <taxon>Actinomycetota</taxon>
        <taxon>Actinomycetes</taxon>
        <taxon>Micromonosporales</taxon>
        <taxon>Micromonosporaceae</taxon>
    </lineage>
</organism>
<comment type="cofactor">
    <cofactor evidence="1">
        <name>[4Fe-4S] cluster</name>
        <dbReference type="ChEBI" id="CHEBI:49883"/>
    </cofactor>
</comment>
<dbReference type="SFLD" id="SFLDF00324">
    <property type="entry name" value="bacteriocin_maturation"/>
    <property type="match status" value="1"/>
</dbReference>
<evidence type="ECO:0000259" key="7">
    <source>
        <dbReference type="PROSITE" id="PS51918"/>
    </source>
</evidence>
<accession>A0A6F8XMV3</accession>
<dbReference type="GO" id="GO:0031419">
    <property type="term" value="F:cobalamin binding"/>
    <property type="evidence" value="ECO:0007669"/>
    <property type="project" value="InterPro"/>
</dbReference>
<evidence type="ECO:0000313" key="9">
    <source>
        <dbReference type="Proteomes" id="UP000502508"/>
    </source>
</evidence>
<dbReference type="Gene3D" id="3.80.30.20">
    <property type="entry name" value="tm_1862 like domain"/>
    <property type="match status" value="1"/>
</dbReference>
<dbReference type="PROSITE" id="PS51332">
    <property type="entry name" value="B12_BINDING"/>
    <property type="match status" value="1"/>
</dbReference>
<evidence type="ECO:0000256" key="2">
    <source>
        <dbReference type="ARBA" id="ARBA00022691"/>
    </source>
</evidence>
<sequence length="631" mass="69709">MKIILTAMPWHGLETASLPLGILKSCAERCRARHDVVDHYANLDWADLLLAESGGDITPEDYDYIANVGVWHSIGEWVFAGALYDDPQWRYQQFLSYLSARRVDPGRSLQMRPYADRFVDATVAYLLGQAPDVVGFTTTFSQNAASLAVARRLKRHRPDLPVVFGGGNCEGPMGDAISRNFRFVDYVVSGEGEHAFVALLDALDSGGSVAGVPGLRWYDEDGKQQVNPPGATVPMTLVPRPDYARWQQAFTESRVGALVRPQLTLEAARGCWWGEKHHCTFCGLNGTSMAFRAKPAAEFFDDLRDMVARHRILDVVMVDNIMSRDYFTELLPRLRTLDWDVTIRYEVKANLRTDQLALLSDAGVRHIQPGIESLSSRVLQLMEKGVHATQNIQVLRDADDHGLTVDWNILYGFPGETEEDYAEIIAQLGALVHLQPPAGITRILLERFSPYFERPELGFSWRRPAEQYDHVYDLPRDELHDLAYQFEGTPKGLRGEPERMLCEGVHAWHDRHAGSSLVATPVPAGLLVRDRRQGWPEREYVVEAPGALAALTATRSPRSTTAVLDLIAAADGTDQAAARAVLDRLRVDGLVFEEGGRLVALVTGSVPLRPEVTAAVSAEPVAAGADAGGAP</sequence>
<evidence type="ECO:0000313" key="8">
    <source>
        <dbReference type="EMBL" id="BCB75146.1"/>
    </source>
</evidence>
<dbReference type="InterPro" id="IPR023404">
    <property type="entry name" value="rSAM_horseshoe"/>
</dbReference>
<feature type="domain" description="Radical SAM core" evidence="7">
    <location>
        <begin position="257"/>
        <end position="490"/>
    </location>
</feature>
<keyword evidence="3" id="KW-0479">Metal-binding</keyword>
<gene>
    <name evidence="8" type="ORF">Pflav_015560</name>
</gene>
<evidence type="ECO:0000256" key="5">
    <source>
        <dbReference type="ARBA" id="ARBA00023014"/>
    </source>
</evidence>
<dbReference type="PANTHER" id="PTHR43409:SF7">
    <property type="entry name" value="BLL1977 PROTEIN"/>
    <property type="match status" value="1"/>
</dbReference>
<keyword evidence="4" id="KW-0408">Iron</keyword>
<dbReference type="GO" id="GO:0003824">
    <property type="term" value="F:catalytic activity"/>
    <property type="evidence" value="ECO:0007669"/>
    <property type="project" value="InterPro"/>
</dbReference>
<reference evidence="8 9" key="1">
    <citation type="submission" date="2020-03" db="EMBL/GenBank/DDBJ databases">
        <title>Whole genome shotgun sequence of Phytohabitans flavus NBRC 107702.</title>
        <authorList>
            <person name="Komaki H."/>
            <person name="Tamura T."/>
        </authorList>
    </citation>
    <scope>NUCLEOTIDE SEQUENCE [LARGE SCALE GENOMIC DNA]</scope>
    <source>
        <strain evidence="8 9">NBRC 107702</strain>
    </source>
</reference>
<dbReference type="NCBIfam" id="TIGR03975">
    <property type="entry name" value="rSAM_ocin_1"/>
    <property type="match status" value="1"/>
</dbReference>
<dbReference type="CDD" id="cd01335">
    <property type="entry name" value="Radical_SAM"/>
    <property type="match status" value="1"/>
</dbReference>
<dbReference type="PROSITE" id="PS51918">
    <property type="entry name" value="RADICAL_SAM"/>
    <property type="match status" value="1"/>
</dbReference>
<dbReference type="SFLD" id="SFLDS00029">
    <property type="entry name" value="Radical_SAM"/>
    <property type="match status" value="1"/>
</dbReference>
<dbReference type="GO" id="GO:0046872">
    <property type="term" value="F:metal ion binding"/>
    <property type="evidence" value="ECO:0007669"/>
    <property type="project" value="UniProtKB-KW"/>
</dbReference>
<dbReference type="InterPro" id="IPR006158">
    <property type="entry name" value="Cobalamin-bd"/>
</dbReference>
<dbReference type="SFLD" id="SFLDG01082">
    <property type="entry name" value="B12-binding_domain_containing"/>
    <property type="match status" value="1"/>
</dbReference>
<dbReference type="Pfam" id="PF04055">
    <property type="entry name" value="Radical_SAM"/>
    <property type="match status" value="1"/>
</dbReference>
<keyword evidence="5" id="KW-0411">Iron-sulfur</keyword>
<feature type="domain" description="B12-binding" evidence="6">
    <location>
        <begin position="59"/>
        <end position="210"/>
    </location>
</feature>
<dbReference type="SMART" id="SM00729">
    <property type="entry name" value="Elp3"/>
    <property type="match status" value="1"/>
</dbReference>
<keyword evidence="9" id="KW-1185">Reference proteome</keyword>
<evidence type="ECO:0000256" key="1">
    <source>
        <dbReference type="ARBA" id="ARBA00001966"/>
    </source>
</evidence>
<name>A0A6F8XMV3_9ACTN</name>
<dbReference type="InterPro" id="IPR006638">
    <property type="entry name" value="Elp3/MiaA/NifB-like_rSAM"/>
</dbReference>
<dbReference type="RefSeq" id="WP_173034769.1">
    <property type="nucleotide sequence ID" value="NZ_AP022870.1"/>
</dbReference>
<evidence type="ECO:0000256" key="4">
    <source>
        <dbReference type="ARBA" id="ARBA00023004"/>
    </source>
</evidence>
<dbReference type="GO" id="GO:0051536">
    <property type="term" value="F:iron-sulfur cluster binding"/>
    <property type="evidence" value="ECO:0007669"/>
    <property type="project" value="UniProtKB-KW"/>
</dbReference>
<dbReference type="GO" id="GO:0005829">
    <property type="term" value="C:cytosol"/>
    <property type="evidence" value="ECO:0007669"/>
    <property type="project" value="TreeGrafter"/>
</dbReference>